<dbReference type="InterPro" id="IPR048366">
    <property type="entry name" value="TNP-like_GBD"/>
</dbReference>
<dbReference type="Pfam" id="PF21788">
    <property type="entry name" value="TNP-like_GBD"/>
    <property type="match status" value="1"/>
</dbReference>
<protein>
    <recommendedName>
        <fullName evidence="7">THAP-type domain-containing protein</fullName>
    </recommendedName>
</protein>
<dbReference type="GO" id="GO:0003677">
    <property type="term" value="F:DNA binding"/>
    <property type="evidence" value="ECO:0007669"/>
    <property type="project" value="UniProtKB-UniRule"/>
</dbReference>
<evidence type="ECO:0000256" key="2">
    <source>
        <dbReference type="ARBA" id="ARBA00022771"/>
    </source>
</evidence>
<feature type="region of interest" description="Disordered" evidence="6">
    <location>
        <begin position="242"/>
        <end position="263"/>
    </location>
</feature>
<dbReference type="AlphaFoldDB" id="A0AAN9TK96"/>
<comment type="caution">
    <text evidence="8">The sequence shown here is derived from an EMBL/GenBank/DDBJ whole genome shotgun (WGS) entry which is preliminary data.</text>
</comment>
<evidence type="ECO:0000313" key="8">
    <source>
        <dbReference type="EMBL" id="KAK7590558.1"/>
    </source>
</evidence>
<dbReference type="InterPro" id="IPR006612">
    <property type="entry name" value="THAP_Znf"/>
</dbReference>
<evidence type="ECO:0000256" key="1">
    <source>
        <dbReference type="ARBA" id="ARBA00022723"/>
    </source>
</evidence>
<evidence type="ECO:0000256" key="3">
    <source>
        <dbReference type="ARBA" id="ARBA00022833"/>
    </source>
</evidence>
<keyword evidence="4 5" id="KW-0238">DNA-binding</keyword>
<proteinExistence type="predicted"/>
<dbReference type="SMART" id="SM00980">
    <property type="entry name" value="THAP"/>
    <property type="match status" value="1"/>
</dbReference>
<keyword evidence="9" id="KW-1185">Reference proteome</keyword>
<dbReference type="PANTHER" id="PTHR47577">
    <property type="entry name" value="THAP DOMAIN-CONTAINING PROTEIN 6"/>
    <property type="match status" value="1"/>
</dbReference>
<reference evidence="8 9" key="1">
    <citation type="submission" date="2024-03" db="EMBL/GenBank/DDBJ databases">
        <title>Adaptation during the transition from Ophiocordyceps entomopathogen to insect associate is accompanied by gene loss and intensified selection.</title>
        <authorList>
            <person name="Ward C.M."/>
            <person name="Onetto C.A."/>
            <person name="Borneman A.R."/>
        </authorList>
    </citation>
    <scope>NUCLEOTIDE SEQUENCE [LARGE SCALE GENOMIC DNA]</scope>
    <source>
        <strain evidence="8">AWRI1</strain>
        <tissue evidence="8">Single Adult Female</tissue>
    </source>
</reference>
<dbReference type="SUPFAM" id="SSF57716">
    <property type="entry name" value="Glucocorticoid receptor-like (DNA-binding domain)"/>
    <property type="match status" value="1"/>
</dbReference>
<keyword evidence="2 5" id="KW-0863">Zinc-finger</keyword>
<dbReference type="GO" id="GO:0008270">
    <property type="term" value="F:zinc ion binding"/>
    <property type="evidence" value="ECO:0007669"/>
    <property type="project" value="UniProtKB-KW"/>
</dbReference>
<organism evidence="8 9">
    <name type="scientific">Parthenolecanium corni</name>
    <dbReference type="NCBI Taxonomy" id="536013"/>
    <lineage>
        <taxon>Eukaryota</taxon>
        <taxon>Metazoa</taxon>
        <taxon>Ecdysozoa</taxon>
        <taxon>Arthropoda</taxon>
        <taxon>Hexapoda</taxon>
        <taxon>Insecta</taxon>
        <taxon>Pterygota</taxon>
        <taxon>Neoptera</taxon>
        <taxon>Paraneoptera</taxon>
        <taxon>Hemiptera</taxon>
        <taxon>Sternorrhyncha</taxon>
        <taxon>Coccoidea</taxon>
        <taxon>Coccidae</taxon>
        <taxon>Parthenolecanium</taxon>
    </lineage>
</organism>
<dbReference type="EMBL" id="JBBCAQ010000022">
    <property type="protein sequence ID" value="KAK7590558.1"/>
    <property type="molecule type" value="Genomic_DNA"/>
</dbReference>
<name>A0AAN9TK96_9HEMI</name>
<evidence type="ECO:0000259" key="7">
    <source>
        <dbReference type="PROSITE" id="PS50950"/>
    </source>
</evidence>
<gene>
    <name evidence="8" type="ORF">V9T40_002171</name>
</gene>
<dbReference type="InterPro" id="IPR048365">
    <property type="entry name" value="TNP-like_RNaseH_N"/>
</dbReference>
<dbReference type="Pfam" id="PF21787">
    <property type="entry name" value="TNP-like_RNaseH_N"/>
    <property type="match status" value="1"/>
</dbReference>
<keyword evidence="3" id="KW-0862">Zinc</keyword>
<keyword evidence="1" id="KW-0479">Metal-binding</keyword>
<evidence type="ECO:0000313" key="9">
    <source>
        <dbReference type="Proteomes" id="UP001367676"/>
    </source>
</evidence>
<evidence type="ECO:0000256" key="4">
    <source>
        <dbReference type="ARBA" id="ARBA00023125"/>
    </source>
</evidence>
<evidence type="ECO:0000256" key="6">
    <source>
        <dbReference type="SAM" id="MobiDB-lite"/>
    </source>
</evidence>
<sequence length="1024" mass="118525">MISAKRCCLCDHKYPEYTLHRFPCARDHGVFLKWLQVMPKHIQMVEHSVLRQKYKICESHFSTEDYFPVSGGKKRLKKQCIPSIGTGQKRTIHMPEALKKQRIDMNDGSTLSSDIPNEDDAQLLIDKNCHSTLLPEIPNGDITLSSTRLMSGIPTRTATALSLASNGPATNDENLDKSNVNVNENNHSSSSAELPSMQTHKTTTNAKCAILTAKLPKQIECSSKSETTGSTKTTKPVVNQQNVTNKKKSSTTTAILQQRRRGTYHRRPNYHCSRVKSTYVRRRKQITKITEQVKQYCYSKVNEPTRVLLQMQLNNQIKEERGRRYTLREKSMAALWLKLGPRPYNVLRRLWFALPSRRTIMRVLSDIAFEPGINERVMQSLGETVSSMDDNDKLCYITFNEMSLHEGLHYDIKRDIIVGFEDLGEGLRKTSFANYAMVVMVRGIRRSWKQAIAYYFTAGGMNRCEIQRMLKTVITNLHTIGLQVLATVCDASTSNISAINNLLQETRVAFIRKGEENRHFGFLVDDREVIPLFDPPHLLKAFRNNFFKKDLVFCLDDQWYDASWADIKELFELDCADAVTRMCNTLTKYHINPDEDGKMKVKNAAQIFSHRVSSFMRYLVRYNALENCQRAKGTAELLWFFDQLFDSVNGYKKSVEKDKFLYCAVNEESKHLEFWNKAIEVLSSIEFKVTGQKDKKPPCLIKWIHTMKGFKYLWEVLHNKYNFQFMIPRNINQDGLENFFCGIRNGGCRNVNPTSYQFIGSFKALLINSCASIKSPGSNCMEDKTEGVLASIESLIKKCDDDEEVAPIDETLMSYHFSIDDLNLKPDDEDWNLEDIELHNVENASNKEMLKYIIQKSTRYYLAGYMAKRAYECVRHCSNCKNDLFSNEGNEFSEWVFTLQRSEICKLKLPETTFYVLFCKMYDVAKVAVPQICCRSQVRACLKHIIRRSLEQQFLYSCTQHRLFEIVLNLFTRFFIRVWILNVNCIIWNKDVRQVDDKIKKLALNVLNKRKSCVKKVVQMKNQK</sequence>
<dbReference type="PROSITE" id="PS50950">
    <property type="entry name" value="ZF_THAP"/>
    <property type="match status" value="1"/>
</dbReference>
<dbReference type="PANTHER" id="PTHR47577:SF2">
    <property type="entry name" value="THAP DOMAIN CONTAINING 9"/>
    <property type="match status" value="1"/>
</dbReference>
<feature type="domain" description="THAP-type" evidence="7">
    <location>
        <begin position="1"/>
        <end position="85"/>
    </location>
</feature>
<dbReference type="InterPro" id="IPR048367">
    <property type="entry name" value="TNP-like_RNaseH_C"/>
</dbReference>
<dbReference type="Pfam" id="PF21789">
    <property type="entry name" value="TNP-like_RNaseH_C"/>
    <property type="match status" value="1"/>
</dbReference>
<dbReference type="Pfam" id="PF05485">
    <property type="entry name" value="THAP"/>
    <property type="match status" value="1"/>
</dbReference>
<evidence type="ECO:0000256" key="5">
    <source>
        <dbReference type="PROSITE-ProRule" id="PRU00309"/>
    </source>
</evidence>
<dbReference type="Proteomes" id="UP001367676">
    <property type="component" value="Unassembled WGS sequence"/>
</dbReference>
<accession>A0AAN9TK96</accession>